<gene>
    <name evidence="1" type="ORF">GCM10009410_10430</name>
</gene>
<accession>A0ABQ2QH69</accession>
<dbReference type="EMBL" id="BMQW01000002">
    <property type="protein sequence ID" value="GGP79789.1"/>
    <property type="molecule type" value="Genomic_DNA"/>
</dbReference>
<sequence length="72" mass="8254">MRATILEKICLPKGYEVTFLYSDMTLLGFVGVIFKLALCSELVLWSDEINIVVTLGEVLDTLFHRSFAWRQV</sequence>
<name>A0ABQ2QH69_9GAMM</name>
<comment type="caution">
    <text evidence="1">The sequence shown here is derived from an EMBL/GenBank/DDBJ whole genome shotgun (WGS) entry which is preliminary data.</text>
</comment>
<keyword evidence="2" id="KW-1185">Reference proteome</keyword>
<evidence type="ECO:0000313" key="2">
    <source>
        <dbReference type="Proteomes" id="UP000654004"/>
    </source>
</evidence>
<proteinExistence type="predicted"/>
<protein>
    <submittedName>
        <fullName evidence="1">Uncharacterized protein</fullName>
    </submittedName>
</protein>
<evidence type="ECO:0000313" key="1">
    <source>
        <dbReference type="EMBL" id="GGP79789.1"/>
    </source>
</evidence>
<dbReference type="Proteomes" id="UP000654004">
    <property type="component" value="Unassembled WGS sequence"/>
</dbReference>
<reference evidence="2" key="1">
    <citation type="journal article" date="2019" name="Int. J. Syst. Evol. Microbiol.">
        <title>The Global Catalogue of Microorganisms (GCM) 10K type strain sequencing project: providing services to taxonomists for standard genome sequencing and annotation.</title>
        <authorList>
            <consortium name="The Broad Institute Genomics Platform"/>
            <consortium name="The Broad Institute Genome Sequencing Center for Infectious Disease"/>
            <person name="Wu L."/>
            <person name="Ma J."/>
        </authorList>
    </citation>
    <scope>NUCLEOTIDE SEQUENCE [LARGE SCALE GENOMIC DNA]</scope>
    <source>
        <strain evidence="2">JCM 32305</strain>
    </source>
</reference>
<organism evidence="1 2">
    <name type="scientific">Shewanella ulleungensis</name>
    <dbReference type="NCBI Taxonomy" id="2282699"/>
    <lineage>
        <taxon>Bacteria</taxon>
        <taxon>Pseudomonadati</taxon>
        <taxon>Pseudomonadota</taxon>
        <taxon>Gammaproteobacteria</taxon>
        <taxon>Alteromonadales</taxon>
        <taxon>Shewanellaceae</taxon>
        <taxon>Shewanella</taxon>
    </lineage>
</organism>